<reference evidence="2" key="1">
    <citation type="journal article" date="2023" name="Nat. Plants">
        <title>Single-cell RNA sequencing provides a high-resolution roadmap for understanding the multicellular compartmentation of specialized metabolism.</title>
        <authorList>
            <person name="Sun S."/>
            <person name="Shen X."/>
            <person name="Li Y."/>
            <person name="Li Y."/>
            <person name="Wang S."/>
            <person name="Li R."/>
            <person name="Zhang H."/>
            <person name="Shen G."/>
            <person name="Guo B."/>
            <person name="Wei J."/>
            <person name="Xu J."/>
            <person name="St-Pierre B."/>
            <person name="Chen S."/>
            <person name="Sun C."/>
        </authorList>
    </citation>
    <scope>NUCLEOTIDE SEQUENCE [LARGE SCALE GENOMIC DNA]</scope>
</reference>
<name>A0ACB9ZTT2_CATRO</name>
<evidence type="ECO:0000313" key="2">
    <source>
        <dbReference type="Proteomes" id="UP001060085"/>
    </source>
</evidence>
<evidence type="ECO:0000313" key="1">
    <source>
        <dbReference type="EMBL" id="KAI5650656.1"/>
    </source>
</evidence>
<sequence>METPRLSEDVSTSVSESNLPSSRSQDNAGDNKSSGASLSSAANVRRADLSLKIPPTPTFGNSRSGKALMQSPGAIGGTSSTGGFLRALSFKKKPAGAEGERSSLLSSDPKAAPESPVLANLVSGISWKRCTSLPVTHASHFSPTVSTPVSTRTVNESKRSHVVTPKPNVARSLSIPGRNLVIVRSASFAHHEEHVEAGDDQITPAPANDDQEIPEEEAVCRICFDVCEEGNTLKMECSCKGDLRLVHEQCAVKWFSMKGNKNCDVCGQEVLNLPVTLLRVPNSNHSDNSLNGQHSLNAQRISAWQDFVVLVLISTICYFFFLEQLLIHDMKTEALVIAAPFAFTLGILASIFAVILAIKEYIWTYAALEFALVAIIVHVFYSMLQLQAVYAILASAILGFAFAMSLNALYIRYFMWRVQVTQSSNPA</sequence>
<comment type="caution">
    <text evidence="1">The sequence shown here is derived from an EMBL/GenBank/DDBJ whole genome shotgun (WGS) entry which is preliminary data.</text>
</comment>
<keyword evidence="2" id="KW-1185">Reference proteome</keyword>
<gene>
    <name evidence="1" type="ORF">M9H77_36661</name>
</gene>
<dbReference type="EMBL" id="CM044708">
    <property type="protein sequence ID" value="KAI5650656.1"/>
    <property type="molecule type" value="Genomic_DNA"/>
</dbReference>
<protein>
    <submittedName>
        <fullName evidence="1">Uncharacterized protein</fullName>
    </submittedName>
</protein>
<proteinExistence type="predicted"/>
<organism evidence="1 2">
    <name type="scientific">Catharanthus roseus</name>
    <name type="common">Madagascar periwinkle</name>
    <name type="synonym">Vinca rosea</name>
    <dbReference type="NCBI Taxonomy" id="4058"/>
    <lineage>
        <taxon>Eukaryota</taxon>
        <taxon>Viridiplantae</taxon>
        <taxon>Streptophyta</taxon>
        <taxon>Embryophyta</taxon>
        <taxon>Tracheophyta</taxon>
        <taxon>Spermatophyta</taxon>
        <taxon>Magnoliopsida</taxon>
        <taxon>eudicotyledons</taxon>
        <taxon>Gunneridae</taxon>
        <taxon>Pentapetalae</taxon>
        <taxon>asterids</taxon>
        <taxon>lamiids</taxon>
        <taxon>Gentianales</taxon>
        <taxon>Apocynaceae</taxon>
        <taxon>Rauvolfioideae</taxon>
        <taxon>Vinceae</taxon>
        <taxon>Catharanthinae</taxon>
        <taxon>Catharanthus</taxon>
    </lineage>
</organism>
<accession>A0ACB9ZTT2</accession>
<dbReference type="Proteomes" id="UP001060085">
    <property type="component" value="Linkage Group LG08"/>
</dbReference>